<reference evidence="7 8" key="1">
    <citation type="submission" date="2019-03" db="EMBL/GenBank/DDBJ databases">
        <title>Rhodobacteraceae bacterium SM1902, a new member of the family Rhodobacteraceae isolated from Yantai.</title>
        <authorList>
            <person name="Sun Y."/>
        </authorList>
    </citation>
    <scope>NUCLEOTIDE SEQUENCE [LARGE SCALE GENOMIC DNA]</scope>
    <source>
        <strain evidence="7 8">SM1902</strain>
    </source>
</reference>
<name>A0A4R6B239_9RHOB</name>
<comment type="caution">
    <text evidence="7">The sequence shown here is derived from an EMBL/GenBank/DDBJ whole genome shotgun (WGS) entry which is preliminary data.</text>
</comment>
<evidence type="ECO:0000313" key="7">
    <source>
        <dbReference type="EMBL" id="TDL90650.1"/>
    </source>
</evidence>
<organism evidence="7 8">
    <name type="scientific">Meridianimarinicoccus aquatilis</name>
    <dbReference type="NCBI Taxonomy" id="2552766"/>
    <lineage>
        <taxon>Bacteria</taxon>
        <taxon>Pseudomonadati</taxon>
        <taxon>Pseudomonadota</taxon>
        <taxon>Alphaproteobacteria</taxon>
        <taxon>Rhodobacterales</taxon>
        <taxon>Paracoccaceae</taxon>
        <taxon>Meridianimarinicoccus</taxon>
    </lineage>
</organism>
<dbReference type="GO" id="GO:0020037">
    <property type="term" value="F:heme binding"/>
    <property type="evidence" value="ECO:0007669"/>
    <property type="project" value="InterPro"/>
</dbReference>
<dbReference type="PROSITE" id="PS51007">
    <property type="entry name" value="CYTC"/>
    <property type="match status" value="1"/>
</dbReference>
<feature type="signal peptide" evidence="5">
    <location>
        <begin position="1"/>
        <end position="17"/>
    </location>
</feature>
<dbReference type="GO" id="GO:0009055">
    <property type="term" value="F:electron transfer activity"/>
    <property type="evidence" value="ECO:0007669"/>
    <property type="project" value="InterPro"/>
</dbReference>
<evidence type="ECO:0000256" key="2">
    <source>
        <dbReference type="ARBA" id="ARBA00022723"/>
    </source>
</evidence>
<evidence type="ECO:0000256" key="5">
    <source>
        <dbReference type="SAM" id="SignalP"/>
    </source>
</evidence>
<accession>A0A4R6B239</accession>
<dbReference type="AlphaFoldDB" id="A0A4R6B239"/>
<evidence type="ECO:0000259" key="6">
    <source>
        <dbReference type="PROSITE" id="PS51007"/>
    </source>
</evidence>
<sequence>MSFVALCVALWAMPASAQDNTVTLAVPESVANAGLWTYVLPRFTLKTRVRVTLDPSGALALDEAADGPAALVAGDTVLRLSEPGSEAATRFADWLTSDVGRNTIDSYAEAAGEPAFAAPDAAAIQRKAVAYEGDAVAGEDLSLTHCGRCHVVNDRNRMNGLGSTPSFGMLRSMADWARRFEGFFALNPHGAFTQITDVTAPFPIDRPSPIAPVEITLDELDAILAFVQQMPPADLGAPIRHQ</sequence>
<feature type="domain" description="Cytochrome c" evidence="6">
    <location>
        <begin position="133"/>
        <end position="231"/>
    </location>
</feature>
<keyword evidence="8" id="KW-1185">Reference proteome</keyword>
<dbReference type="GO" id="GO:0046872">
    <property type="term" value="F:metal ion binding"/>
    <property type="evidence" value="ECO:0007669"/>
    <property type="project" value="UniProtKB-KW"/>
</dbReference>
<proteinExistence type="predicted"/>
<keyword evidence="5" id="KW-0732">Signal</keyword>
<dbReference type="Proteomes" id="UP000294562">
    <property type="component" value="Unassembled WGS sequence"/>
</dbReference>
<dbReference type="OrthoDB" id="7365807at2"/>
<evidence type="ECO:0000256" key="4">
    <source>
        <dbReference type="PROSITE-ProRule" id="PRU00433"/>
    </source>
</evidence>
<dbReference type="SUPFAM" id="SSF46626">
    <property type="entry name" value="Cytochrome c"/>
    <property type="match status" value="1"/>
</dbReference>
<feature type="chain" id="PRO_5020560191" description="Cytochrome c domain-containing protein" evidence="5">
    <location>
        <begin position="18"/>
        <end position="242"/>
    </location>
</feature>
<evidence type="ECO:0000256" key="1">
    <source>
        <dbReference type="ARBA" id="ARBA00022617"/>
    </source>
</evidence>
<dbReference type="EMBL" id="SMZO01000007">
    <property type="protein sequence ID" value="TDL90650.1"/>
    <property type="molecule type" value="Genomic_DNA"/>
</dbReference>
<keyword evidence="3 4" id="KW-0408">Iron</keyword>
<keyword evidence="2 4" id="KW-0479">Metal-binding</keyword>
<dbReference type="InterPro" id="IPR036909">
    <property type="entry name" value="Cyt_c-like_dom_sf"/>
</dbReference>
<evidence type="ECO:0000256" key="3">
    <source>
        <dbReference type="ARBA" id="ARBA00023004"/>
    </source>
</evidence>
<gene>
    <name evidence="7" type="ORF">E2L05_04695</name>
</gene>
<dbReference type="InterPro" id="IPR009056">
    <property type="entry name" value="Cyt_c-like_dom"/>
</dbReference>
<keyword evidence="1 4" id="KW-0349">Heme</keyword>
<protein>
    <recommendedName>
        <fullName evidence="6">Cytochrome c domain-containing protein</fullName>
    </recommendedName>
</protein>
<evidence type="ECO:0000313" key="8">
    <source>
        <dbReference type="Proteomes" id="UP000294562"/>
    </source>
</evidence>